<reference evidence="2 3" key="1">
    <citation type="submission" date="2018-08" db="EMBL/GenBank/DDBJ databases">
        <title>Aphanomyces genome sequencing and annotation.</title>
        <authorList>
            <person name="Minardi D."/>
            <person name="Oidtmann B."/>
            <person name="Van Der Giezen M."/>
            <person name="Studholme D.J."/>
        </authorList>
    </citation>
    <scope>NUCLEOTIDE SEQUENCE [LARGE SCALE GENOMIC DNA]</scope>
    <source>
        <strain evidence="2 3">Yx</strain>
    </source>
</reference>
<name>A0A397AQA2_APHAT</name>
<gene>
    <name evidence="2" type="ORF">DYB25_006348</name>
</gene>
<organism evidence="2 3">
    <name type="scientific">Aphanomyces astaci</name>
    <name type="common">Crayfish plague agent</name>
    <dbReference type="NCBI Taxonomy" id="112090"/>
    <lineage>
        <taxon>Eukaryota</taxon>
        <taxon>Sar</taxon>
        <taxon>Stramenopiles</taxon>
        <taxon>Oomycota</taxon>
        <taxon>Saprolegniomycetes</taxon>
        <taxon>Saprolegniales</taxon>
        <taxon>Verrucalvaceae</taxon>
        <taxon>Aphanomyces</taxon>
    </lineage>
</organism>
<keyword evidence="1" id="KW-0812">Transmembrane</keyword>
<dbReference type="AlphaFoldDB" id="A0A397AQA2"/>
<feature type="transmembrane region" description="Helical" evidence="1">
    <location>
        <begin position="39"/>
        <end position="65"/>
    </location>
</feature>
<evidence type="ECO:0000256" key="1">
    <source>
        <dbReference type="SAM" id="Phobius"/>
    </source>
</evidence>
<dbReference type="Gene3D" id="1.10.287.70">
    <property type="match status" value="1"/>
</dbReference>
<protein>
    <recommendedName>
        <fullName evidence="4">Ion transport domain-containing protein</fullName>
    </recommendedName>
</protein>
<evidence type="ECO:0000313" key="2">
    <source>
        <dbReference type="EMBL" id="RHY10053.1"/>
    </source>
</evidence>
<dbReference type="VEuPathDB" id="FungiDB:H257_19038"/>
<keyword evidence="1" id="KW-1133">Transmembrane helix</keyword>
<evidence type="ECO:0000313" key="3">
    <source>
        <dbReference type="Proteomes" id="UP000266239"/>
    </source>
</evidence>
<accession>A0A397AQA2</accession>
<proteinExistence type="predicted"/>
<sequence>MCTLSAPMLMARPILVTIPDFLGHGIQMLPAEMFLASPWVIAPAYFVFFYIVLVLVVVNIFVAILQDPFTTAHKKQTALKTKQPAVGFPFAAGVWPTVVFYIKRQWVAVKYGAGADAKLAMPSDTKGATPTLGAPCTLAIADSIPAGSSHRVRFGRLGSVEADGLSVFSWPVGEAHGYTEYTSTHLTLTRPRVGHRLIKGKAHHFPYPLGNR</sequence>
<evidence type="ECO:0008006" key="4">
    <source>
        <dbReference type="Google" id="ProtNLM"/>
    </source>
</evidence>
<keyword evidence="1" id="KW-0472">Membrane</keyword>
<dbReference type="EMBL" id="QUTA01006680">
    <property type="protein sequence ID" value="RHY10053.1"/>
    <property type="molecule type" value="Genomic_DNA"/>
</dbReference>
<dbReference type="Proteomes" id="UP000266239">
    <property type="component" value="Unassembled WGS sequence"/>
</dbReference>
<comment type="caution">
    <text evidence="2">The sequence shown here is derived from an EMBL/GenBank/DDBJ whole genome shotgun (WGS) entry which is preliminary data.</text>
</comment>